<feature type="region of interest" description="Disordered" evidence="8">
    <location>
        <begin position="386"/>
        <end position="485"/>
    </location>
</feature>
<feature type="coiled-coil region" evidence="7">
    <location>
        <begin position="654"/>
        <end position="688"/>
    </location>
</feature>
<keyword evidence="11" id="KW-1185">Reference proteome</keyword>
<feature type="transmembrane region" description="Helical" evidence="9">
    <location>
        <begin position="833"/>
        <end position="852"/>
    </location>
</feature>
<feature type="compositionally biased region" description="Basic and acidic residues" evidence="8">
    <location>
        <begin position="42"/>
        <end position="60"/>
    </location>
</feature>
<feature type="compositionally biased region" description="Low complexity" evidence="8">
    <location>
        <begin position="109"/>
        <end position="120"/>
    </location>
</feature>
<protein>
    <recommendedName>
        <fullName evidence="12">Golgin-84</fullName>
    </recommendedName>
</protein>
<dbReference type="Gramene" id="Mp6g16000.1">
    <property type="protein sequence ID" value="Mp6g16000.1.cds1"/>
    <property type="gene ID" value="Mp6g16000"/>
</dbReference>
<reference evidence="11" key="1">
    <citation type="journal article" date="2017" name="Cell">
        <title>Insights into land plant evolution garnered from the Marchantia polymorpha genome.</title>
        <authorList>
            <person name="Bowman J.L."/>
            <person name="Kohchi T."/>
            <person name="Yamato K.T."/>
            <person name="Jenkins J."/>
            <person name="Shu S."/>
            <person name="Ishizaki K."/>
            <person name="Yamaoka S."/>
            <person name="Nishihama R."/>
            <person name="Nakamura Y."/>
            <person name="Berger F."/>
            <person name="Adam C."/>
            <person name="Aki S.S."/>
            <person name="Althoff F."/>
            <person name="Araki T."/>
            <person name="Arteaga-Vazquez M.A."/>
            <person name="Balasubrmanian S."/>
            <person name="Barry K."/>
            <person name="Bauer D."/>
            <person name="Boehm C.R."/>
            <person name="Briginshaw L."/>
            <person name="Caballero-Perez J."/>
            <person name="Catarino B."/>
            <person name="Chen F."/>
            <person name="Chiyoda S."/>
            <person name="Chovatia M."/>
            <person name="Davies K.M."/>
            <person name="Delmans M."/>
            <person name="Demura T."/>
            <person name="Dierschke T."/>
            <person name="Dolan L."/>
            <person name="Dorantes-Acosta A.E."/>
            <person name="Eklund D.M."/>
            <person name="Florent S.N."/>
            <person name="Flores-Sandoval E."/>
            <person name="Fujiyama A."/>
            <person name="Fukuzawa H."/>
            <person name="Galik B."/>
            <person name="Grimanelli D."/>
            <person name="Grimwood J."/>
            <person name="Grossniklaus U."/>
            <person name="Hamada T."/>
            <person name="Haseloff J."/>
            <person name="Hetherington A.J."/>
            <person name="Higo A."/>
            <person name="Hirakawa Y."/>
            <person name="Hundley H.N."/>
            <person name="Ikeda Y."/>
            <person name="Inoue K."/>
            <person name="Inoue S.I."/>
            <person name="Ishida S."/>
            <person name="Jia Q."/>
            <person name="Kakita M."/>
            <person name="Kanazawa T."/>
            <person name="Kawai Y."/>
            <person name="Kawashima T."/>
            <person name="Kennedy M."/>
            <person name="Kinose K."/>
            <person name="Kinoshita T."/>
            <person name="Kohara Y."/>
            <person name="Koide E."/>
            <person name="Komatsu K."/>
            <person name="Kopischke S."/>
            <person name="Kubo M."/>
            <person name="Kyozuka J."/>
            <person name="Lagercrantz U."/>
            <person name="Lin S.S."/>
            <person name="Lindquist E."/>
            <person name="Lipzen A.M."/>
            <person name="Lu C.W."/>
            <person name="De Luna E."/>
            <person name="Martienssen R.A."/>
            <person name="Minamino N."/>
            <person name="Mizutani M."/>
            <person name="Mizutani M."/>
            <person name="Mochizuki N."/>
            <person name="Monte I."/>
            <person name="Mosher R."/>
            <person name="Nagasaki H."/>
            <person name="Nakagami H."/>
            <person name="Naramoto S."/>
            <person name="Nishitani K."/>
            <person name="Ohtani M."/>
            <person name="Okamoto T."/>
            <person name="Okumura M."/>
            <person name="Phillips J."/>
            <person name="Pollak B."/>
            <person name="Reinders A."/>
            <person name="Rovekamp M."/>
            <person name="Sano R."/>
            <person name="Sawa S."/>
            <person name="Schmid M.W."/>
            <person name="Shirakawa M."/>
            <person name="Solano R."/>
            <person name="Spunde A."/>
            <person name="Suetsugu N."/>
            <person name="Sugano S."/>
            <person name="Sugiyama A."/>
            <person name="Sun R."/>
            <person name="Suzuki Y."/>
            <person name="Takenaka M."/>
            <person name="Takezawa D."/>
            <person name="Tomogane H."/>
            <person name="Tsuzuki M."/>
            <person name="Ueda T."/>
            <person name="Umeda M."/>
            <person name="Ward J.M."/>
            <person name="Watanabe Y."/>
            <person name="Yazaki K."/>
            <person name="Yokoyama R."/>
            <person name="Yoshitake Y."/>
            <person name="Yotsui I."/>
            <person name="Zachgo S."/>
            <person name="Schmutz J."/>
        </authorList>
    </citation>
    <scope>NUCLEOTIDE SEQUENCE [LARGE SCALE GENOMIC DNA]</scope>
    <source>
        <strain evidence="11">Tak-1</strain>
    </source>
</reference>
<dbReference type="InterPro" id="IPR019177">
    <property type="entry name" value="Golgin_subfamily_A_member_5"/>
</dbReference>
<feature type="region of interest" description="Disordered" evidence="8">
    <location>
        <begin position="327"/>
        <end position="363"/>
    </location>
</feature>
<dbReference type="PANTHER" id="PTHR13815">
    <property type="entry name" value="GOLGIN-84"/>
    <property type="match status" value="1"/>
</dbReference>
<dbReference type="GO" id="GO:0000301">
    <property type="term" value="P:retrograde transport, vesicle recycling within Golgi"/>
    <property type="evidence" value="ECO:0000318"/>
    <property type="project" value="GO_Central"/>
</dbReference>
<sequence>MANWLSSRLKAAEQLLQQIDQQAAATLHKEKDKDGQSSSGLIEEKPPERRSQSLRKEKESYGSPSTSDQASQSSRGRGKLFDRPVQSSKPGAGRKTAGEERPQRTPGQKSSKASSSSSSSQGMVASEGRDDWAELLGSTDFVGSTPISRSGSSRSGDLDSYSPALKSNRTKTPVSGKSTGGGLTHSSRTSSNGDLFSITPSKPNAQQLTPAKNSSKILRVSSYTAVEKANNAGRDDPENPIGRSLHDKGVEKDLKTSTAALSVGNEDVQSAGEILLTNGDDLKKEVECKEQVFENNAEIEGVRIDAPSGKRDDAMSAVSETSEIKELRQIDSEISEADGSGVEQRVPPNEDTSSSILDEADGPIASAEVASEGIVNRGEVELVEDEYATNNGLGGSAGEEHENGLSVVELAARLQATGDSLRQDDGGNESQEEEEEEDDEEEEDGGEEEEEEGKLSVHSLSLSEEESSDSGTDGDSDSDDSEYEEKRRLKRLALRRKLAKRRAMEARAAAEEAAKVAIKEREDLVERMQREKDSLEALLAEGEEQHVKMAAELRESMMEVMQLLEQEKQMHNNTRRQGLELEVKLEAENAELAKSLAASQWDLEEITSQVSKARALVEAKVDACSDLQREAALLRIRLSRPNRSQRAIDDAFEAESMEEEKSSMVAKIEQLQQQAEDLQDSLKRLLDRQVAPSSIQLELESQLAQITDSLIHKQAQVEELSTEKATLVFRVEAVSNTLREEKLALVSRSAKRNPNKGAWSDWSYFDEDLEYGFGKTYSAKDKGWDTDDGRYENVTEASHLQPFLRLVRQVDGLVMGAALVLRKNGMARAFAGLYLLALHWWVVFILFSHPAAPSDVISGTRDPVFSTLGDVHSSLNHSTGTFL</sequence>
<dbReference type="OMA" id="KEVECKE"/>
<evidence type="ECO:0000256" key="6">
    <source>
        <dbReference type="ARBA" id="ARBA00023136"/>
    </source>
</evidence>
<feature type="compositionally biased region" description="Polar residues" evidence="8">
    <location>
        <begin position="184"/>
        <end position="224"/>
    </location>
</feature>
<evidence type="ECO:0000256" key="2">
    <source>
        <dbReference type="ARBA" id="ARBA00022692"/>
    </source>
</evidence>
<dbReference type="PANTHER" id="PTHR13815:SF5">
    <property type="entry name" value="GOLGIN CANDIDATE 2"/>
    <property type="match status" value="1"/>
</dbReference>
<feature type="region of interest" description="Disordered" evidence="8">
    <location>
        <begin position="23"/>
        <end position="257"/>
    </location>
</feature>
<dbReference type="GO" id="GO:0031985">
    <property type="term" value="C:Golgi cisterna"/>
    <property type="evidence" value="ECO:0000318"/>
    <property type="project" value="GO_Central"/>
</dbReference>
<feature type="compositionally biased region" description="Polar residues" evidence="8">
    <location>
        <begin position="165"/>
        <end position="177"/>
    </location>
</feature>
<dbReference type="EMBL" id="KZ772728">
    <property type="protein sequence ID" value="PTQ37665.1"/>
    <property type="molecule type" value="Genomic_DNA"/>
</dbReference>
<keyword evidence="5 7" id="KW-0175">Coiled coil</keyword>
<evidence type="ECO:0000313" key="11">
    <source>
        <dbReference type="Proteomes" id="UP000244005"/>
    </source>
</evidence>
<evidence type="ECO:0000256" key="8">
    <source>
        <dbReference type="SAM" id="MobiDB-lite"/>
    </source>
</evidence>
<name>A0A2R6WUY3_MARPO</name>
<feature type="compositionally biased region" description="Low complexity" evidence="8">
    <location>
        <begin position="148"/>
        <end position="162"/>
    </location>
</feature>
<evidence type="ECO:0000256" key="9">
    <source>
        <dbReference type="SAM" id="Phobius"/>
    </source>
</evidence>
<dbReference type="Pfam" id="PF09787">
    <property type="entry name" value="Golgin_A5"/>
    <property type="match status" value="1"/>
</dbReference>
<evidence type="ECO:0000256" key="1">
    <source>
        <dbReference type="ARBA" id="ARBA00004394"/>
    </source>
</evidence>
<dbReference type="GO" id="GO:0000139">
    <property type="term" value="C:Golgi membrane"/>
    <property type="evidence" value="ECO:0000318"/>
    <property type="project" value="GO_Central"/>
</dbReference>
<keyword evidence="3 9" id="KW-1133">Transmembrane helix</keyword>
<feature type="compositionally biased region" description="Low complexity" evidence="8">
    <location>
        <begin position="63"/>
        <end position="74"/>
    </location>
</feature>
<evidence type="ECO:0000313" key="10">
    <source>
        <dbReference type="EMBL" id="PTQ37665.1"/>
    </source>
</evidence>
<feature type="compositionally biased region" description="Acidic residues" evidence="8">
    <location>
        <begin position="463"/>
        <end position="483"/>
    </location>
</feature>
<evidence type="ECO:0000256" key="5">
    <source>
        <dbReference type="ARBA" id="ARBA00023054"/>
    </source>
</evidence>
<comment type="subcellular location">
    <subcellularLocation>
        <location evidence="1">Golgi apparatus membrane</location>
    </subcellularLocation>
</comment>
<dbReference type="GO" id="GO:0007030">
    <property type="term" value="P:Golgi organization"/>
    <property type="evidence" value="ECO:0000318"/>
    <property type="project" value="GO_Central"/>
</dbReference>
<evidence type="ECO:0000256" key="4">
    <source>
        <dbReference type="ARBA" id="ARBA00023034"/>
    </source>
</evidence>
<keyword evidence="6 9" id="KW-0472">Membrane</keyword>
<dbReference type="Proteomes" id="UP000244005">
    <property type="component" value="Unassembled WGS sequence"/>
</dbReference>
<feature type="coiled-coil region" evidence="7">
    <location>
        <begin position="489"/>
        <end position="570"/>
    </location>
</feature>
<feature type="compositionally biased region" description="Basic and acidic residues" evidence="8">
    <location>
        <begin position="244"/>
        <end position="255"/>
    </location>
</feature>
<proteinExistence type="predicted"/>
<keyword evidence="4" id="KW-0333">Golgi apparatus</keyword>
<evidence type="ECO:0000256" key="7">
    <source>
        <dbReference type="SAM" id="Coils"/>
    </source>
</evidence>
<keyword evidence="2 9" id="KW-0812">Transmembrane</keyword>
<dbReference type="OrthoDB" id="248903at2759"/>
<gene>
    <name evidence="10" type="ORF">MARPO_0056s0112</name>
</gene>
<evidence type="ECO:0008006" key="12">
    <source>
        <dbReference type="Google" id="ProtNLM"/>
    </source>
</evidence>
<feature type="compositionally biased region" description="Acidic residues" evidence="8">
    <location>
        <begin position="426"/>
        <end position="452"/>
    </location>
</feature>
<organism evidence="10 11">
    <name type="scientific">Marchantia polymorpha</name>
    <name type="common">Common liverwort</name>
    <name type="synonym">Marchantia aquatica</name>
    <dbReference type="NCBI Taxonomy" id="3197"/>
    <lineage>
        <taxon>Eukaryota</taxon>
        <taxon>Viridiplantae</taxon>
        <taxon>Streptophyta</taxon>
        <taxon>Embryophyta</taxon>
        <taxon>Marchantiophyta</taxon>
        <taxon>Marchantiopsida</taxon>
        <taxon>Marchantiidae</taxon>
        <taxon>Marchantiales</taxon>
        <taxon>Marchantiaceae</taxon>
        <taxon>Marchantia</taxon>
    </lineage>
</organism>
<evidence type="ECO:0000256" key="3">
    <source>
        <dbReference type="ARBA" id="ARBA00022989"/>
    </source>
</evidence>
<accession>A0A2R6WUY3</accession>
<dbReference type="AlphaFoldDB" id="A0A2R6WUY3"/>